<evidence type="ECO:0000313" key="3">
    <source>
        <dbReference type="EMBL" id="KNF09091.1"/>
    </source>
</evidence>
<dbReference type="Pfam" id="PF04324">
    <property type="entry name" value="Fer2_BFD"/>
    <property type="match status" value="1"/>
</dbReference>
<protein>
    <submittedName>
        <fullName evidence="3">BFD-like [2Fe-2S] binding protein</fullName>
    </submittedName>
</protein>
<feature type="domain" description="CopZ zinc binding" evidence="2">
    <location>
        <begin position="25"/>
        <end position="86"/>
    </location>
</feature>
<reference evidence="4" key="1">
    <citation type="submission" date="2015-07" db="EMBL/GenBank/DDBJ databases">
        <title>Draft genome sequence of the purine-degrading Gottschalkia purinilyticum DSM 1384 (formerly Clostridium purinilyticum).</title>
        <authorList>
            <person name="Poehlein A."/>
            <person name="Schiel-Bengelsdorf B."/>
            <person name="Bengelsdorf F.R."/>
            <person name="Daniel R."/>
            <person name="Duerre P."/>
        </authorList>
    </citation>
    <scope>NUCLEOTIDE SEQUENCE [LARGE SCALE GENOMIC DNA]</scope>
    <source>
        <strain evidence="4">DSM 1384</strain>
    </source>
</reference>
<sequence>MANEIVDKCCCDDKTALTYEVKDNDLCPVCKESGIKVENFTVKHLVMDTLVELVNDTDYYLCMNEECDIVYYDKKTGVNFNRQQVKVPIWFKKEANPKYVCYCSKVTEEQVINAILIDGANNMKDVLKLTGAMKNAQCQKNNPLGKCCHQIIQDAIDKGLSMK</sequence>
<dbReference type="InterPro" id="IPR007419">
    <property type="entry name" value="BFD-like_2Fe2S-bd_dom"/>
</dbReference>
<dbReference type="NCBIfam" id="NF045877">
    <property type="entry name" value="CopZ_Nterm_CU"/>
    <property type="match status" value="1"/>
</dbReference>
<dbReference type="Proteomes" id="UP000037267">
    <property type="component" value="Unassembled WGS sequence"/>
</dbReference>
<keyword evidence="4" id="KW-1185">Reference proteome</keyword>
<dbReference type="OrthoDB" id="95698at2"/>
<dbReference type="InterPro" id="IPR040890">
    <property type="entry name" value="Znf_CopZ"/>
</dbReference>
<dbReference type="PATRIC" id="fig|1503.3.peg.2365"/>
<feature type="domain" description="BFD-like [2Fe-2S]-binding" evidence="1">
    <location>
        <begin position="99"/>
        <end position="154"/>
    </location>
</feature>
<organism evidence="3 4">
    <name type="scientific">Gottschalkia purinilytica</name>
    <name type="common">Clostridium purinilyticum</name>
    <dbReference type="NCBI Taxonomy" id="1503"/>
    <lineage>
        <taxon>Bacteria</taxon>
        <taxon>Bacillati</taxon>
        <taxon>Bacillota</taxon>
        <taxon>Tissierellia</taxon>
        <taxon>Tissierellales</taxon>
        <taxon>Gottschalkiaceae</taxon>
        <taxon>Gottschalkia</taxon>
    </lineage>
</organism>
<dbReference type="Gene3D" id="1.10.10.1100">
    <property type="entry name" value="BFD-like [2Fe-2S]-binding domain"/>
    <property type="match status" value="1"/>
</dbReference>
<dbReference type="Pfam" id="PF18423">
    <property type="entry name" value="zf_CopZ"/>
    <property type="match status" value="1"/>
</dbReference>
<accession>A0A0L0WC98</accession>
<dbReference type="Gene3D" id="2.20.25.270">
    <property type="match status" value="1"/>
</dbReference>
<gene>
    <name evidence="3" type="ORF">CLPU_4c01370</name>
</gene>
<evidence type="ECO:0000259" key="1">
    <source>
        <dbReference type="Pfam" id="PF04324"/>
    </source>
</evidence>
<name>A0A0L0WC98_GOTPU</name>
<dbReference type="EMBL" id="LGSS01000004">
    <property type="protein sequence ID" value="KNF09091.1"/>
    <property type="molecule type" value="Genomic_DNA"/>
</dbReference>
<dbReference type="CDD" id="cd10141">
    <property type="entry name" value="CopZ-like_Fer2_BFD-like"/>
    <property type="match status" value="1"/>
</dbReference>
<evidence type="ECO:0000259" key="2">
    <source>
        <dbReference type="Pfam" id="PF18423"/>
    </source>
</evidence>
<proteinExistence type="predicted"/>
<dbReference type="AlphaFoldDB" id="A0A0L0WC98"/>
<dbReference type="STRING" id="1503.CLPU_4c01370"/>
<dbReference type="InterPro" id="IPR041854">
    <property type="entry name" value="BFD-like_2Fe2S-bd_dom_sf"/>
</dbReference>
<comment type="caution">
    <text evidence="3">The sequence shown here is derived from an EMBL/GenBank/DDBJ whole genome shotgun (WGS) entry which is preliminary data.</text>
</comment>
<dbReference type="RefSeq" id="WP_050354663.1">
    <property type="nucleotide sequence ID" value="NZ_LGSS01000004.1"/>
</dbReference>
<evidence type="ECO:0000313" key="4">
    <source>
        <dbReference type="Proteomes" id="UP000037267"/>
    </source>
</evidence>